<evidence type="ECO:0000313" key="8">
    <source>
        <dbReference type="Proteomes" id="UP001501337"/>
    </source>
</evidence>
<dbReference type="InterPro" id="IPR036188">
    <property type="entry name" value="FAD/NAD-bd_sf"/>
</dbReference>
<dbReference type="PANTHER" id="PTHR43872">
    <property type="entry name" value="MONOOXYGENASE, PUTATIVE (AFU_ORTHOLOGUE AFUA_8G02570)-RELATED"/>
    <property type="match status" value="1"/>
</dbReference>
<protein>
    <submittedName>
        <fullName evidence="7">NAD(P)/FAD-dependent oxidoreductase</fullName>
    </submittedName>
</protein>
<evidence type="ECO:0000313" key="7">
    <source>
        <dbReference type="EMBL" id="GAA3946954.1"/>
    </source>
</evidence>
<gene>
    <name evidence="7" type="ORF">GCM10022278_02650</name>
</gene>
<comment type="similarity">
    <text evidence="2">Belongs to the FAD-binding monooxygenase family.</text>
</comment>
<keyword evidence="3" id="KW-0285">Flavoprotein</keyword>
<proteinExistence type="inferred from homology"/>
<dbReference type="InterPro" id="IPR020946">
    <property type="entry name" value="Flavin_mOase-like"/>
</dbReference>
<accession>A0ABP7NIP8</accession>
<keyword evidence="5" id="KW-0560">Oxidoreductase</keyword>
<dbReference type="Pfam" id="PF00743">
    <property type="entry name" value="FMO-like"/>
    <property type="match status" value="1"/>
</dbReference>
<dbReference type="EMBL" id="BAABBO010000001">
    <property type="protein sequence ID" value="GAA3946954.1"/>
    <property type="molecule type" value="Genomic_DNA"/>
</dbReference>
<dbReference type="RefSeq" id="WP_344802495.1">
    <property type="nucleotide sequence ID" value="NZ_BAABBO010000001.1"/>
</dbReference>
<dbReference type="Gene3D" id="3.50.50.60">
    <property type="entry name" value="FAD/NAD(P)-binding domain"/>
    <property type="match status" value="1"/>
</dbReference>
<comment type="caution">
    <text evidence="7">The sequence shown here is derived from an EMBL/GenBank/DDBJ whole genome shotgun (WGS) entry which is preliminary data.</text>
</comment>
<evidence type="ECO:0000256" key="6">
    <source>
        <dbReference type="ARBA" id="ARBA00023033"/>
    </source>
</evidence>
<name>A0ABP7NIP8_9GAMM</name>
<evidence type="ECO:0000256" key="4">
    <source>
        <dbReference type="ARBA" id="ARBA00022827"/>
    </source>
</evidence>
<comment type="cofactor">
    <cofactor evidence="1">
        <name>FAD</name>
        <dbReference type="ChEBI" id="CHEBI:57692"/>
    </cofactor>
</comment>
<evidence type="ECO:0000256" key="2">
    <source>
        <dbReference type="ARBA" id="ARBA00010139"/>
    </source>
</evidence>
<evidence type="ECO:0000256" key="3">
    <source>
        <dbReference type="ARBA" id="ARBA00022630"/>
    </source>
</evidence>
<keyword evidence="8" id="KW-1185">Reference proteome</keyword>
<organism evidence="7 8">
    <name type="scientific">Allohahella marinimesophila</name>
    <dbReference type="NCBI Taxonomy" id="1054972"/>
    <lineage>
        <taxon>Bacteria</taxon>
        <taxon>Pseudomonadati</taxon>
        <taxon>Pseudomonadota</taxon>
        <taxon>Gammaproteobacteria</taxon>
        <taxon>Oceanospirillales</taxon>
        <taxon>Hahellaceae</taxon>
        <taxon>Allohahella</taxon>
    </lineage>
</organism>
<dbReference type="PRINTS" id="PR00469">
    <property type="entry name" value="PNDRDTASEII"/>
</dbReference>
<evidence type="ECO:0000256" key="5">
    <source>
        <dbReference type="ARBA" id="ARBA00023002"/>
    </source>
</evidence>
<dbReference type="PANTHER" id="PTHR43872:SF1">
    <property type="entry name" value="MONOOXYGENASE, PUTATIVE (AFU_ORTHOLOGUE AFUA_8G02570)-RELATED"/>
    <property type="match status" value="1"/>
</dbReference>
<dbReference type="Proteomes" id="UP001501337">
    <property type="component" value="Unassembled WGS sequence"/>
</dbReference>
<evidence type="ECO:0000256" key="1">
    <source>
        <dbReference type="ARBA" id="ARBA00001974"/>
    </source>
</evidence>
<keyword evidence="4" id="KW-0274">FAD</keyword>
<dbReference type="SUPFAM" id="SSF51905">
    <property type="entry name" value="FAD/NAD(P)-binding domain"/>
    <property type="match status" value="1"/>
</dbReference>
<dbReference type="InterPro" id="IPR051820">
    <property type="entry name" value="FAD-binding_MO"/>
</dbReference>
<sequence length="506" mass="56521">MPLQQQAATAHTDVIIVGAGISGIGAAYYLQRDQPEKSYTILEAREASGGTWDLFRYPGIRSDSDLHTFGYEFKPWVDSEAIAGADRILAYLRKTAAEHGIDSKIRYQHKVCSAAWSSADARWTVEVERADTGERTSMTCNWIFAAAGYYRYDEGFTPKFKGREDFRGQVIHPQHWPEDLDYAGKRVLVIGSGATAVTLVPALARQAAHVTMLQRTPTYVMSLPSKDAVANGLRRLLPERWAFALTRRKNIAISSAVWRFCQKYPKMARRFIRHFNRKALPEGYPVDEHFNPPYNPWDQRLCAVPDGDLFRAISKGKASVVTDHIEAFTDKGVTLKSGRELEADIIVTATGLNLLVFGGIKLTVDGQPVDYSEKVAFKGMMLDGVPNLAFAVGYTNSSWTLKIGLLCEHFCRLLAHMDDHGFSTCTPELPSKDMKTRPLLDFGAGYVKRSIDSLPRQGEGWPWVMSMDYKHDKTVLRKGQIADPHLRFDSVKAHKTPVADSGDKAA</sequence>
<dbReference type="Pfam" id="PF13450">
    <property type="entry name" value="NAD_binding_8"/>
    <property type="match status" value="1"/>
</dbReference>
<reference evidence="8" key="1">
    <citation type="journal article" date="2019" name="Int. J. Syst. Evol. Microbiol.">
        <title>The Global Catalogue of Microorganisms (GCM) 10K type strain sequencing project: providing services to taxonomists for standard genome sequencing and annotation.</title>
        <authorList>
            <consortium name="The Broad Institute Genomics Platform"/>
            <consortium name="The Broad Institute Genome Sequencing Center for Infectious Disease"/>
            <person name="Wu L."/>
            <person name="Ma J."/>
        </authorList>
    </citation>
    <scope>NUCLEOTIDE SEQUENCE [LARGE SCALE GENOMIC DNA]</scope>
    <source>
        <strain evidence="8">JCM 17555</strain>
    </source>
</reference>
<keyword evidence="6" id="KW-0503">Monooxygenase</keyword>